<dbReference type="Gene3D" id="3.30.200.20">
    <property type="entry name" value="Phosphorylase Kinase, domain 1"/>
    <property type="match status" value="1"/>
</dbReference>
<keyword evidence="9" id="KW-0472">Membrane</keyword>
<keyword evidence="4 12" id="KW-0418">Kinase</keyword>
<dbReference type="Gene3D" id="1.10.510.10">
    <property type="entry name" value="Transferase(Phosphotransferase) domain 1"/>
    <property type="match status" value="1"/>
</dbReference>
<dbReference type="InterPro" id="IPR011009">
    <property type="entry name" value="Kinase-like_dom_sf"/>
</dbReference>
<evidence type="ECO:0000256" key="9">
    <source>
        <dbReference type="SAM" id="Phobius"/>
    </source>
</evidence>
<dbReference type="SMART" id="SM00740">
    <property type="entry name" value="PASTA"/>
    <property type="match status" value="3"/>
</dbReference>
<dbReference type="InterPro" id="IPR000719">
    <property type="entry name" value="Prot_kinase_dom"/>
</dbReference>
<dbReference type="Pfam" id="PF00069">
    <property type="entry name" value="Pkinase"/>
    <property type="match status" value="1"/>
</dbReference>
<reference evidence="12 13" key="1">
    <citation type="submission" date="2024-09" db="EMBL/GenBank/DDBJ databases">
        <authorList>
            <person name="Sun Q."/>
            <person name="Mori K."/>
        </authorList>
    </citation>
    <scope>NUCLEOTIDE SEQUENCE [LARGE SCALE GENOMIC DNA]</scope>
    <source>
        <strain evidence="12 13">KCTC 23076</strain>
    </source>
</reference>
<dbReference type="InterPro" id="IPR017441">
    <property type="entry name" value="Protein_kinase_ATP_BS"/>
</dbReference>
<dbReference type="GO" id="GO:0016301">
    <property type="term" value="F:kinase activity"/>
    <property type="evidence" value="ECO:0007669"/>
    <property type="project" value="UniProtKB-KW"/>
</dbReference>
<feature type="domain" description="PASTA" evidence="11">
    <location>
        <begin position="375"/>
        <end position="442"/>
    </location>
</feature>
<keyword evidence="9" id="KW-0812">Transmembrane</keyword>
<dbReference type="CDD" id="cd14014">
    <property type="entry name" value="STKc_PknB_like"/>
    <property type="match status" value="1"/>
</dbReference>
<dbReference type="EMBL" id="JBHLTG010000005">
    <property type="protein sequence ID" value="MFC0680336.1"/>
    <property type="molecule type" value="Genomic_DNA"/>
</dbReference>
<dbReference type="NCBIfam" id="NF033483">
    <property type="entry name" value="PknB_PASTA_kin"/>
    <property type="match status" value="1"/>
</dbReference>
<gene>
    <name evidence="12" type="primary">pknB</name>
    <name evidence="12" type="ORF">ACFFGH_21080</name>
</gene>
<evidence type="ECO:0000256" key="5">
    <source>
        <dbReference type="ARBA" id="ARBA00022840"/>
    </source>
</evidence>
<feature type="transmembrane region" description="Helical" evidence="9">
    <location>
        <begin position="345"/>
        <end position="366"/>
    </location>
</feature>
<feature type="binding site" evidence="8">
    <location>
        <position position="45"/>
    </location>
    <ligand>
        <name>ATP</name>
        <dbReference type="ChEBI" id="CHEBI:30616"/>
    </ligand>
</feature>
<evidence type="ECO:0000256" key="6">
    <source>
        <dbReference type="ARBA" id="ARBA00047899"/>
    </source>
</evidence>
<dbReference type="Gene3D" id="3.30.10.20">
    <property type="match status" value="3"/>
</dbReference>
<dbReference type="SMART" id="SM00220">
    <property type="entry name" value="S_TKc"/>
    <property type="match status" value="1"/>
</dbReference>
<keyword evidence="3 8" id="KW-0547">Nucleotide-binding</keyword>
<comment type="catalytic activity">
    <reaction evidence="6">
        <text>L-threonyl-[protein] + ATP = O-phospho-L-threonyl-[protein] + ADP + H(+)</text>
        <dbReference type="Rhea" id="RHEA:46608"/>
        <dbReference type="Rhea" id="RHEA-COMP:11060"/>
        <dbReference type="Rhea" id="RHEA-COMP:11605"/>
        <dbReference type="ChEBI" id="CHEBI:15378"/>
        <dbReference type="ChEBI" id="CHEBI:30013"/>
        <dbReference type="ChEBI" id="CHEBI:30616"/>
        <dbReference type="ChEBI" id="CHEBI:61977"/>
        <dbReference type="ChEBI" id="CHEBI:456216"/>
        <dbReference type="EC" id="2.7.11.1"/>
    </reaction>
</comment>
<dbReference type="CDD" id="cd06577">
    <property type="entry name" value="PASTA_pknB"/>
    <property type="match status" value="2"/>
</dbReference>
<dbReference type="Proteomes" id="UP001589896">
    <property type="component" value="Unassembled WGS sequence"/>
</dbReference>
<evidence type="ECO:0000256" key="4">
    <source>
        <dbReference type="ARBA" id="ARBA00022777"/>
    </source>
</evidence>
<dbReference type="PROSITE" id="PS00107">
    <property type="entry name" value="PROTEIN_KINASE_ATP"/>
    <property type="match status" value="1"/>
</dbReference>
<evidence type="ECO:0000256" key="1">
    <source>
        <dbReference type="ARBA" id="ARBA00022679"/>
    </source>
</evidence>
<evidence type="ECO:0000256" key="2">
    <source>
        <dbReference type="ARBA" id="ARBA00022737"/>
    </source>
</evidence>
<evidence type="ECO:0000313" key="12">
    <source>
        <dbReference type="EMBL" id="MFC0680336.1"/>
    </source>
</evidence>
<keyword evidence="5 8" id="KW-0067">ATP-binding</keyword>
<dbReference type="PANTHER" id="PTHR43289:SF6">
    <property type="entry name" value="SERINE_THREONINE-PROTEIN KINASE NEKL-3"/>
    <property type="match status" value="1"/>
</dbReference>
<organism evidence="12 13">
    <name type="scientific">Lysobacter korlensis</name>
    <dbReference type="NCBI Taxonomy" id="553636"/>
    <lineage>
        <taxon>Bacteria</taxon>
        <taxon>Pseudomonadati</taxon>
        <taxon>Pseudomonadota</taxon>
        <taxon>Gammaproteobacteria</taxon>
        <taxon>Lysobacterales</taxon>
        <taxon>Lysobacteraceae</taxon>
        <taxon>Lysobacter</taxon>
    </lineage>
</organism>
<evidence type="ECO:0000256" key="7">
    <source>
        <dbReference type="ARBA" id="ARBA00048679"/>
    </source>
</evidence>
<keyword evidence="13" id="KW-1185">Reference proteome</keyword>
<protein>
    <submittedName>
        <fullName evidence="12">Stk1 family PASTA domain-containing Ser/Thr kinase</fullName>
    </submittedName>
</protein>
<evidence type="ECO:0000256" key="3">
    <source>
        <dbReference type="ARBA" id="ARBA00022741"/>
    </source>
</evidence>
<dbReference type="RefSeq" id="WP_386671982.1">
    <property type="nucleotide sequence ID" value="NZ_JBHLTG010000005.1"/>
</dbReference>
<keyword evidence="9" id="KW-1133">Transmembrane helix</keyword>
<evidence type="ECO:0000313" key="13">
    <source>
        <dbReference type="Proteomes" id="UP001589896"/>
    </source>
</evidence>
<proteinExistence type="predicted"/>
<keyword evidence="1" id="KW-0808">Transferase</keyword>
<dbReference type="Pfam" id="PF03793">
    <property type="entry name" value="PASTA"/>
    <property type="match status" value="2"/>
</dbReference>
<dbReference type="InterPro" id="IPR005543">
    <property type="entry name" value="PASTA_dom"/>
</dbReference>
<dbReference type="PANTHER" id="PTHR43289">
    <property type="entry name" value="MITOGEN-ACTIVATED PROTEIN KINASE KINASE KINASE 20-RELATED"/>
    <property type="match status" value="1"/>
</dbReference>
<dbReference type="SUPFAM" id="SSF56112">
    <property type="entry name" value="Protein kinase-like (PK-like)"/>
    <property type="match status" value="1"/>
</dbReference>
<evidence type="ECO:0000259" key="10">
    <source>
        <dbReference type="PROSITE" id="PS50011"/>
    </source>
</evidence>
<sequence length="577" mass="61971">MTDSAIQTIRTLAGRYEIGPLIGRGGMADVHVGTDTRLGRRVAIKLLKPTLATDPVFRTRFRQEAQAAAKMAHPTIVRVFDAGEETVRDEHGDEHLVPFIVMEHVDGRMLKDILAEEPFAPKEAARIISSVLTALEYSHRAGVVHRDIKPGNIMITPAGQVKVMDFGIARAISESAATVAQTTAILGTAQYFSPEQARGESVDARTDLYSAGVVLFELLTGRPPFRGNSPVAVAYKHLSEPAPPPSRYHPGVPPSMDFVVLHALRKDRGERYQSAAEFREDLEKAALGVTPLRPADEPPVAPGFDTNTLFGLAPTATAAKEAVHRQLTVDEDDPMVRTQTRPPVAWIWAGITMLAVILAAVLIWVLTLPKPQVELANSIPVPDVTGMTWEEAEALLIEQNLEPQRFSEASATVPVDLVVRTDPPAEDVRVTPGQEIRVWVSTGPQQVQVPSVNGRSEADARAALEEVGLVPGATYTQNSPTAEKGVVLEIRPVDVKIASGQLPEATRVDLVVSTGLVTVPDVRGKPSEEAGALLSEAQLRVDVAANNGCAGGVVNWQSLTPGDHPQNSGITIEICTG</sequence>
<dbReference type="PROSITE" id="PS00108">
    <property type="entry name" value="PROTEIN_KINASE_ST"/>
    <property type="match status" value="1"/>
</dbReference>
<comment type="catalytic activity">
    <reaction evidence="7">
        <text>L-seryl-[protein] + ATP = O-phospho-L-seryl-[protein] + ADP + H(+)</text>
        <dbReference type="Rhea" id="RHEA:17989"/>
        <dbReference type="Rhea" id="RHEA-COMP:9863"/>
        <dbReference type="Rhea" id="RHEA-COMP:11604"/>
        <dbReference type="ChEBI" id="CHEBI:15378"/>
        <dbReference type="ChEBI" id="CHEBI:29999"/>
        <dbReference type="ChEBI" id="CHEBI:30616"/>
        <dbReference type="ChEBI" id="CHEBI:83421"/>
        <dbReference type="ChEBI" id="CHEBI:456216"/>
        <dbReference type="EC" id="2.7.11.1"/>
    </reaction>
</comment>
<evidence type="ECO:0000256" key="8">
    <source>
        <dbReference type="PROSITE-ProRule" id="PRU10141"/>
    </source>
</evidence>
<name>A0ABV6RTM8_9GAMM</name>
<feature type="domain" description="PASTA" evidence="11">
    <location>
        <begin position="443"/>
        <end position="514"/>
    </location>
</feature>
<comment type="caution">
    <text evidence="12">The sequence shown here is derived from an EMBL/GenBank/DDBJ whole genome shotgun (WGS) entry which is preliminary data.</text>
</comment>
<accession>A0ABV6RTM8</accession>
<keyword evidence="2" id="KW-0677">Repeat</keyword>
<evidence type="ECO:0000259" key="11">
    <source>
        <dbReference type="PROSITE" id="PS51178"/>
    </source>
</evidence>
<feature type="domain" description="Protein kinase" evidence="10">
    <location>
        <begin position="16"/>
        <end position="287"/>
    </location>
</feature>
<dbReference type="PROSITE" id="PS50011">
    <property type="entry name" value="PROTEIN_KINASE_DOM"/>
    <property type="match status" value="1"/>
</dbReference>
<dbReference type="PROSITE" id="PS51178">
    <property type="entry name" value="PASTA"/>
    <property type="match status" value="2"/>
</dbReference>
<dbReference type="InterPro" id="IPR008271">
    <property type="entry name" value="Ser/Thr_kinase_AS"/>
</dbReference>